<proteinExistence type="predicted"/>
<dbReference type="InterPro" id="IPR029062">
    <property type="entry name" value="Class_I_gatase-like"/>
</dbReference>
<name>A0A5N1JVJ2_9HYPH</name>
<dbReference type="InterPro" id="IPR044668">
    <property type="entry name" value="PuuD-like"/>
</dbReference>
<dbReference type="SUPFAM" id="SSF52317">
    <property type="entry name" value="Class I glutamine amidotransferase-like"/>
    <property type="match status" value="1"/>
</dbReference>
<dbReference type="Proteomes" id="UP000327108">
    <property type="component" value="Unassembled WGS sequence"/>
</dbReference>
<accession>A0A5N1JVJ2</accession>
<dbReference type="GO" id="GO:0033969">
    <property type="term" value="F:gamma-glutamyl-gamma-aminobutyrate hydrolase activity"/>
    <property type="evidence" value="ECO:0007669"/>
    <property type="project" value="TreeGrafter"/>
</dbReference>
<dbReference type="AlphaFoldDB" id="A0A5N1JVJ2"/>
<dbReference type="Pfam" id="PF07722">
    <property type="entry name" value="Peptidase_C26"/>
    <property type="match status" value="1"/>
</dbReference>
<evidence type="ECO:0000313" key="2">
    <source>
        <dbReference type="Proteomes" id="UP000327108"/>
    </source>
</evidence>
<sequence>MAPSTLANKRRRPQIAVIMDENTGAGGDRYDISKHYFEAIARAGGIPYGIPYLGGIVQQVIADFDGFLSVGGRIQFPTEWYIDGDQSAFPASDRLAIESALMQGFLAVDKPVLGICNGMQMLGCLNGCRMVSDISSHRPGGLLHDSSALTHDVLVDPDSRIGSMLGSASFSVNTFHREALVEISNAVTVAARASDGVVEAIEVPGHTFAVGLQWHPERMYSARHSDENGGAQQRPHPGLRVFDAFIDAASPA</sequence>
<dbReference type="PANTHER" id="PTHR43235">
    <property type="entry name" value="GLUTAMINE AMIDOTRANSFERASE PB2B2.05-RELATED"/>
    <property type="match status" value="1"/>
</dbReference>
<reference evidence="1 2" key="1">
    <citation type="submission" date="2019-09" db="EMBL/GenBank/DDBJ databases">
        <title>Biological control of the noxious weed angled onion (Allium triquetrum) thwarted by endophytic bacteria in Victoria, Australia.</title>
        <authorList>
            <person name="Tehranchian P."/>
            <person name="Adair R.J."/>
            <person name="Van T.H."/>
            <person name="Morrison P.D."/>
            <person name="Williams H."/>
            <person name="Lawrie A.C."/>
        </authorList>
    </citation>
    <scope>NUCLEOTIDE SEQUENCE [LARGE SCALE GENOMIC DNA]</scope>
    <source>
        <strain evidence="1 2">RPTAtOch1</strain>
    </source>
</reference>
<dbReference type="RefSeq" id="WP_151094258.1">
    <property type="nucleotide sequence ID" value="NZ_JBLZNM010000018.1"/>
</dbReference>
<dbReference type="EMBL" id="VYXQ01000013">
    <property type="protein sequence ID" value="KAA9367340.1"/>
    <property type="molecule type" value="Genomic_DNA"/>
</dbReference>
<gene>
    <name evidence="1" type="ORF">F3W84_14620</name>
</gene>
<evidence type="ECO:0000313" key="1">
    <source>
        <dbReference type="EMBL" id="KAA9367340.1"/>
    </source>
</evidence>
<comment type="caution">
    <text evidence="1">The sequence shown here is derived from an EMBL/GenBank/DDBJ whole genome shotgun (WGS) entry which is preliminary data.</text>
</comment>
<organism evidence="1 2">
    <name type="scientific">Ochrobactrum quorumnocens</name>
    <dbReference type="NCBI Taxonomy" id="271865"/>
    <lineage>
        <taxon>Bacteria</taxon>
        <taxon>Pseudomonadati</taxon>
        <taxon>Pseudomonadota</taxon>
        <taxon>Alphaproteobacteria</taxon>
        <taxon>Hyphomicrobiales</taxon>
        <taxon>Brucellaceae</taxon>
        <taxon>Brucella/Ochrobactrum group</taxon>
        <taxon>Ochrobactrum</taxon>
    </lineage>
</organism>
<protein>
    <submittedName>
        <fullName evidence="1">Gamma-glutamyl-gamma-aminobutyrate hydrolase family protein</fullName>
    </submittedName>
</protein>
<keyword evidence="1" id="KW-0378">Hydrolase</keyword>
<keyword evidence="2" id="KW-1185">Reference proteome</keyword>
<dbReference type="InterPro" id="IPR011697">
    <property type="entry name" value="Peptidase_C26"/>
</dbReference>
<dbReference type="GO" id="GO:0005829">
    <property type="term" value="C:cytosol"/>
    <property type="evidence" value="ECO:0007669"/>
    <property type="project" value="TreeGrafter"/>
</dbReference>
<dbReference type="Gene3D" id="3.40.50.880">
    <property type="match status" value="1"/>
</dbReference>
<dbReference type="PANTHER" id="PTHR43235:SF1">
    <property type="entry name" value="GLUTAMINE AMIDOTRANSFERASE PB2B2.05-RELATED"/>
    <property type="match status" value="1"/>
</dbReference>
<dbReference type="GO" id="GO:0006598">
    <property type="term" value="P:polyamine catabolic process"/>
    <property type="evidence" value="ECO:0007669"/>
    <property type="project" value="TreeGrafter"/>
</dbReference>
<dbReference type="PROSITE" id="PS51273">
    <property type="entry name" value="GATASE_TYPE_1"/>
    <property type="match status" value="1"/>
</dbReference>